<organism evidence="1 2">
    <name type="scientific">Rhododendron molle</name>
    <name type="common">Chinese azalea</name>
    <name type="synonym">Azalea mollis</name>
    <dbReference type="NCBI Taxonomy" id="49168"/>
    <lineage>
        <taxon>Eukaryota</taxon>
        <taxon>Viridiplantae</taxon>
        <taxon>Streptophyta</taxon>
        <taxon>Embryophyta</taxon>
        <taxon>Tracheophyta</taxon>
        <taxon>Spermatophyta</taxon>
        <taxon>Magnoliopsida</taxon>
        <taxon>eudicotyledons</taxon>
        <taxon>Gunneridae</taxon>
        <taxon>Pentapetalae</taxon>
        <taxon>asterids</taxon>
        <taxon>Ericales</taxon>
        <taxon>Ericaceae</taxon>
        <taxon>Ericoideae</taxon>
        <taxon>Rhodoreae</taxon>
        <taxon>Rhododendron</taxon>
    </lineage>
</organism>
<accession>A0ACC0M5V7</accession>
<evidence type="ECO:0000313" key="2">
    <source>
        <dbReference type="Proteomes" id="UP001062846"/>
    </source>
</evidence>
<protein>
    <submittedName>
        <fullName evidence="1">Uncharacterized protein</fullName>
    </submittedName>
</protein>
<name>A0ACC0M5V7_RHOML</name>
<dbReference type="Proteomes" id="UP001062846">
    <property type="component" value="Chromosome 10"/>
</dbReference>
<dbReference type="EMBL" id="CM046397">
    <property type="protein sequence ID" value="KAI8535902.1"/>
    <property type="molecule type" value="Genomic_DNA"/>
</dbReference>
<proteinExistence type="predicted"/>
<gene>
    <name evidence="1" type="ORF">RHMOL_Rhmol10G0211200</name>
</gene>
<sequence>MISSGLKRLEHLASQSSKSPMEFQRCIFSSWLKLQSLIQHWEDAAEKAKLELSSSNQTPIDVPYLTADGDGVLVDATRVFSHSEFEELTKPLSGRITELCLKCLDAADVSVDNNGVFTVLAKSKDDKALEWSKEFKDLDEIGEDGVKTMASMGISRVEFSIEALDKMLYTRRKGVPS</sequence>
<comment type="caution">
    <text evidence="1">The sequence shown here is derived from an EMBL/GenBank/DDBJ whole genome shotgun (WGS) entry which is preliminary data.</text>
</comment>
<reference evidence="1" key="1">
    <citation type="submission" date="2022-02" db="EMBL/GenBank/DDBJ databases">
        <title>Plant Genome Project.</title>
        <authorList>
            <person name="Zhang R.-G."/>
        </authorList>
    </citation>
    <scope>NUCLEOTIDE SEQUENCE</scope>
    <source>
        <strain evidence="1">AT1</strain>
    </source>
</reference>
<keyword evidence="2" id="KW-1185">Reference proteome</keyword>
<evidence type="ECO:0000313" key="1">
    <source>
        <dbReference type="EMBL" id="KAI8535902.1"/>
    </source>
</evidence>